<protein>
    <submittedName>
        <fullName evidence="1">Uncharacterized protein</fullName>
    </submittedName>
</protein>
<dbReference type="EMBL" id="JAGTXO010000021">
    <property type="protein sequence ID" value="KAG8462358.1"/>
    <property type="molecule type" value="Genomic_DNA"/>
</dbReference>
<name>A0A8J5XEE8_DIALT</name>
<keyword evidence="2" id="KW-1185">Reference proteome</keyword>
<proteinExistence type="predicted"/>
<sequence length="589" mass="63224">MYKGGRTNDAGMADGEARGYSYHHGPPTLVCSAPWALTQLRTMDPHHPAVLAASAALEAADRGALSIAVHWGALARARGPTVELTVREQACDEPIARVRAAFGEPCALTIRARAPGSLYVAQLAPAAHADAAERWSRTLHVLAPFPAAWRNQQHVCFTRLTPRLFLSLAELRAMAAPVDGLGAPTERGFGIELELLSAPPDAERGFFSKAAELGALLDAAERTATAAPEPERAELTRIVRRMRSWQISLDPACLPFPRATAEALVPQMRALGAADDEDALAMLTLRSRTTPTEFKSPLPPHELSFGTAGGGSDAARLCASAEAALGVRLIGMLAVCAPSVSESGCECNTALHVHVNVRDARAAGRLLSAREILSVWIAWVRFEHVTARLGRSWCWADRWAAPLYATGSEFTFSERPLARGTAAHLERGAANDARAFFTHAHARAAELGTLVGADEAARVAHLFGDGCELGKYCSLNLLPLRTYGTVEFRRRHASTDARSVVRWARVCVAFVEAFADERLLAPYLGVDAHDGLLRLQREQLLATTDELIARLDAHCAARELVASLRADCCGPHVAAGGEGEGTDENARRP</sequence>
<evidence type="ECO:0000313" key="1">
    <source>
        <dbReference type="EMBL" id="KAG8462358.1"/>
    </source>
</evidence>
<dbReference type="OrthoDB" id="47244at2759"/>
<dbReference type="Proteomes" id="UP000751190">
    <property type="component" value="Unassembled WGS sequence"/>
</dbReference>
<gene>
    <name evidence="1" type="ORF">KFE25_012178</name>
</gene>
<organism evidence="1 2">
    <name type="scientific">Diacronema lutheri</name>
    <name type="common">Unicellular marine alga</name>
    <name type="synonym">Monochrysis lutheri</name>
    <dbReference type="NCBI Taxonomy" id="2081491"/>
    <lineage>
        <taxon>Eukaryota</taxon>
        <taxon>Haptista</taxon>
        <taxon>Haptophyta</taxon>
        <taxon>Pavlovophyceae</taxon>
        <taxon>Pavlovales</taxon>
        <taxon>Pavlovaceae</taxon>
        <taxon>Diacronema</taxon>
    </lineage>
</organism>
<comment type="caution">
    <text evidence="1">The sequence shown here is derived from an EMBL/GenBank/DDBJ whole genome shotgun (WGS) entry which is preliminary data.</text>
</comment>
<reference evidence="1" key="1">
    <citation type="submission" date="2021-05" db="EMBL/GenBank/DDBJ databases">
        <title>The genome of the haptophyte Pavlova lutheri (Diacronema luteri, Pavlovales) - a model for lipid biosynthesis in eukaryotic algae.</title>
        <authorList>
            <person name="Hulatt C.J."/>
            <person name="Posewitz M.C."/>
        </authorList>
    </citation>
    <scope>NUCLEOTIDE SEQUENCE</scope>
    <source>
        <strain evidence="1">NIVA-4/92</strain>
    </source>
</reference>
<dbReference type="AlphaFoldDB" id="A0A8J5XEE8"/>
<evidence type="ECO:0000313" key="2">
    <source>
        <dbReference type="Proteomes" id="UP000751190"/>
    </source>
</evidence>
<accession>A0A8J5XEE8</accession>